<dbReference type="EnsemblMetazoa" id="CLYHEMT020077.1">
    <property type="protein sequence ID" value="CLYHEMP020077.1"/>
    <property type="gene ID" value="CLYHEMG020077"/>
</dbReference>
<keyword evidence="1" id="KW-0812">Transmembrane</keyword>
<evidence type="ECO:0000256" key="1">
    <source>
        <dbReference type="SAM" id="Phobius"/>
    </source>
</evidence>
<feature type="transmembrane region" description="Helical" evidence="1">
    <location>
        <begin position="42"/>
        <end position="60"/>
    </location>
</feature>
<feature type="transmembrane region" description="Helical" evidence="1">
    <location>
        <begin position="18"/>
        <end position="36"/>
    </location>
</feature>
<name>A0A7M5XAK9_9CNID</name>
<proteinExistence type="predicted"/>
<reference evidence="2" key="1">
    <citation type="submission" date="2021-01" db="UniProtKB">
        <authorList>
            <consortium name="EnsemblMetazoa"/>
        </authorList>
    </citation>
    <scope>IDENTIFICATION</scope>
</reference>
<keyword evidence="3" id="KW-1185">Reference proteome</keyword>
<accession>A0A7M5XAK9</accession>
<dbReference type="Proteomes" id="UP000594262">
    <property type="component" value="Unplaced"/>
</dbReference>
<evidence type="ECO:0000313" key="3">
    <source>
        <dbReference type="Proteomes" id="UP000594262"/>
    </source>
</evidence>
<protein>
    <submittedName>
        <fullName evidence="2">Uncharacterized protein</fullName>
    </submittedName>
</protein>
<feature type="transmembrane region" description="Helical" evidence="1">
    <location>
        <begin position="72"/>
        <end position="92"/>
    </location>
</feature>
<keyword evidence="1" id="KW-0472">Membrane</keyword>
<feature type="transmembrane region" description="Helical" evidence="1">
    <location>
        <begin position="112"/>
        <end position="130"/>
    </location>
</feature>
<keyword evidence="1" id="KW-1133">Transmembrane helix</keyword>
<evidence type="ECO:0000313" key="2">
    <source>
        <dbReference type="EnsemblMetazoa" id="CLYHEMP020077.1"/>
    </source>
</evidence>
<sequence>MRKKTGKPSSVGNEYKSFFFIATSAIEVIDLFMVLKENNKDHVIGWFMFFFIFMTIDVLIELKVPHPLWRSCFEFFSNLICGVLSLLIIGLSKVESCWADDSTEECSDMHKVSLVLPVAMVVIHFLRFLWNIQQFYISKHRENQKRVNSNHHTYFS</sequence>
<organism evidence="2 3">
    <name type="scientific">Clytia hemisphaerica</name>
    <dbReference type="NCBI Taxonomy" id="252671"/>
    <lineage>
        <taxon>Eukaryota</taxon>
        <taxon>Metazoa</taxon>
        <taxon>Cnidaria</taxon>
        <taxon>Hydrozoa</taxon>
        <taxon>Hydroidolina</taxon>
        <taxon>Leptothecata</taxon>
        <taxon>Obeliida</taxon>
        <taxon>Clytiidae</taxon>
        <taxon>Clytia</taxon>
    </lineage>
</organism>
<dbReference type="AlphaFoldDB" id="A0A7M5XAK9"/>